<organism evidence="1">
    <name type="scientific">Thermofilum pendens</name>
    <dbReference type="NCBI Taxonomy" id="2269"/>
    <lineage>
        <taxon>Archaea</taxon>
        <taxon>Thermoproteota</taxon>
        <taxon>Thermoprotei</taxon>
        <taxon>Thermofilales</taxon>
        <taxon>Thermofilaceae</taxon>
        <taxon>Thermofilum</taxon>
    </lineage>
</organism>
<dbReference type="AlphaFoldDB" id="A0A7C4F9T3"/>
<name>A0A7C4F9T3_THEPE</name>
<dbReference type="EMBL" id="DTFI01000226">
    <property type="protein sequence ID" value="HGI44264.1"/>
    <property type="molecule type" value="Genomic_DNA"/>
</dbReference>
<reference evidence="1" key="1">
    <citation type="journal article" date="2020" name="mSystems">
        <title>Genome- and Community-Level Interaction Insights into Carbon Utilization and Element Cycling Functions of Hydrothermarchaeota in Hydrothermal Sediment.</title>
        <authorList>
            <person name="Zhou Z."/>
            <person name="Liu Y."/>
            <person name="Xu W."/>
            <person name="Pan J."/>
            <person name="Luo Z.H."/>
            <person name="Li M."/>
        </authorList>
    </citation>
    <scope>NUCLEOTIDE SEQUENCE [LARGE SCALE GENOMIC DNA]</scope>
    <source>
        <strain evidence="1">SpSt-735</strain>
    </source>
</reference>
<gene>
    <name evidence="1" type="ORF">ENV17_07780</name>
</gene>
<accession>A0A7C4F9T3</accession>
<sequence>MERDVELIKRRMLLEMQKKLLRAMQPERKEVVDYEKIFVEHLTEDGRLMYEKAVEQYGEEAKRVAEKLGRLYHSGRLQGLMNAETVYWVFREVGLPIKVETKIVYKKGGEVKSIGEMLRSED</sequence>
<evidence type="ECO:0000313" key="1">
    <source>
        <dbReference type="EMBL" id="HGI44264.1"/>
    </source>
</evidence>
<comment type="caution">
    <text evidence="1">The sequence shown here is derived from an EMBL/GenBank/DDBJ whole genome shotgun (WGS) entry which is preliminary data.</text>
</comment>
<protein>
    <submittedName>
        <fullName evidence="1">Uncharacterized protein</fullName>
    </submittedName>
</protein>
<proteinExistence type="predicted"/>